<geneLocation type="plasmid" evidence="2 3">
    <name>pBB2</name>
</geneLocation>
<evidence type="ECO:0000256" key="1">
    <source>
        <dbReference type="SAM" id="MobiDB-lite"/>
    </source>
</evidence>
<evidence type="ECO:0000313" key="2">
    <source>
        <dbReference type="EMBL" id="AEI83124.1"/>
    </source>
</evidence>
<dbReference type="Proteomes" id="UP000006798">
    <property type="component" value="Plasmid pBB2"/>
</dbReference>
<protein>
    <submittedName>
        <fullName evidence="2">Uncharacterized protein</fullName>
    </submittedName>
</protein>
<keyword evidence="2" id="KW-0614">Plasmid</keyword>
<dbReference type="KEGG" id="cnc:CNE_BB2p03290"/>
<dbReference type="HOGENOM" id="CLU_2192642_0_0_4"/>
<dbReference type="AlphaFoldDB" id="F8GY00"/>
<evidence type="ECO:0000313" key="3">
    <source>
        <dbReference type="Proteomes" id="UP000006798"/>
    </source>
</evidence>
<feature type="region of interest" description="Disordered" evidence="1">
    <location>
        <begin position="57"/>
        <end position="108"/>
    </location>
</feature>
<accession>F8GY00</accession>
<name>F8GY00_CUPNN</name>
<organism evidence="2 3">
    <name type="scientific">Cupriavidus necator (strain ATCC 43291 / DSM 13513 / CCUG 52238 / LMG 8453 / N-1)</name>
    <name type="common">Ralstonia eutropha</name>
    <dbReference type="NCBI Taxonomy" id="1042878"/>
    <lineage>
        <taxon>Bacteria</taxon>
        <taxon>Pseudomonadati</taxon>
        <taxon>Pseudomonadota</taxon>
        <taxon>Betaproteobacteria</taxon>
        <taxon>Burkholderiales</taxon>
        <taxon>Burkholderiaceae</taxon>
        <taxon>Cupriavidus</taxon>
    </lineage>
</organism>
<gene>
    <name evidence="2" type="ordered locus">CNE_BB2p03290</name>
</gene>
<proteinExistence type="predicted"/>
<sequence>MPIYGFVSVCSLSIILDCRGQRRRKTLFAPKPRMSPFDGRIHLRYFRFGSGSVQPLAAAKRSSRDDRRSQGADFSNRWLRRRGSAGSPPRLNAAAFRRPRGGATVSGA</sequence>
<reference evidence="2 3" key="1">
    <citation type="journal article" date="2011" name="J. Bacteriol.">
        <title>Complete genome sequence of the type strain Cupriavidus necator N-1.</title>
        <authorList>
            <person name="Poehlein A."/>
            <person name="Kusian B."/>
            <person name="Friedrich B."/>
            <person name="Daniel R."/>
            <person name="Bowien B."/>
        </authorList>
    </citation>
    <scope>NUCLEOTIDE SEQUENCE [LARGE SCALE GENOMIC DNA]</scope>
    <source>
        <strain evidence="3">ATCC 43291 / DSM 13513 / CCUG 52238 / LMG 8453 / N-1</strain>
        <plasmid evidence="2 3">pBB2</plasmid>
    </source>
</reference>
<dbReference type="EMBL" id="CP002880">
    <property type="protein sequence ID" value="AEI83124.1"/>
    <property type="molecule type" value="Genomic_DNA"/>
</dbReference>